<name>A0A0F9Q1Y2_9ZZZZ</name>
<dbReference type="EMBL" id="LAZR01005499">
    <property type="protein sequence ID" value="KKM99407.1"/>
    <property type="molecule type" value="Genomic_DNA"/>
</dbReference>
<gene>
    <name evidence="2" type="ORF">LCGC14_1148060</name>
</gene>
<evidence type="ECO:0000313" key="2">
    <source>
        <dbReference type="EMBL" id="KKM99407.1"/>
    </source>
</evidence>
<dbReference type="Pfam" id="PF08719">
    <property type="entry name" value="NADAR"/>
    <property type="match status" value="1"/>
</dbReference>
<sequence>MIGPFTGKYRFLSNFWPANVFYEGILYSSAEHAYQAAKTLIPTERLTIIYNCPTPRHAKRMGKTFTLRKDWDSIKLRIMEEVVFQKFRHNKIIHGKLVLTGNEELVEVNYWKDRFWGIYQNEGENHLGKILMIVRERLS</sequence>
<proteinExistence type="predicted"/>
<accession>A0A0F9Q1Y2</accession>
<dbReference type="CDD" id="cd15457">
    <property type="entry name" value="NADAR"/>
    <property type="match status" value="1"/>
</dbReference>
<reference evidence="2" key="1">
    <citation type="journal article" date="2015" name="Nature">
        <title>Complex archaea that bridge the gap between prokaryotes and eukaryotes.</title>
        <authorList>
            <person name="Spang A."/>
            <person name="Saw J.H."/>
            <person name="Jorgensen S.L."/>
            <person name="Zaremba-Niedzwiedzka K."/>
            <person name="Martijn J."/>
            <person name="Lind A.E."/>
            <person name="van Eijk R."/>
            <person name="Schleper C."/>
            <person name="Guy L."/>
            <person name="Ettema T.J."/>
        </authorList>
    </citation>
    <scope>NUCLEOTIDE SEQUENCE</scope>
</reference>
<dbReference type="InterPro" id="IPR012816">
    <property type="entry name" value="NADAR"/>
</dbReference>
<dbReference type="AlphaFoldDB" id="A0A0F9Q1Y2"/>
<comment type="caution">
    <text evidence="2">The sequence shown here is derived from an EMBL/GenBank/DDBJ whole genome shotgun (WGS) entry which is preliminary data.</text>
</comment>
<dbReference type="NCBIfam" id="TIGR02464">
    <property type="entry name" value="ribofla_fusion"/>
    <property type="match status" value="1"/>
</dbReference>
<dbReference type="SUPFAM" id="SSF143990">
    <property type="entry name" value="YbiA-like"/>
    <property type="match status" value="1"/>
</dbReference>
<organism evidence="2">
    <name type="scientific">marine sediment metagenome</name>
    <dbReference type="NCBI Taxonomy" id="412755"/>
    <lineage>
        <taxon>unclassified sequences</taxon>
        <taxon>metagenomes</taxon>
        <taxon>ecological metagenomes</taxon>
    </lineage>
</organism>
<evidence type="ECO:0000259" key="1">
    <source>
        <dbReference type="Pfam" id="PF08719"/>
    </source>
</evidence>
<feature type="domain" description="NADAR" evidence="1">
    <location>
        <begin position="8"/>
        <end position="138"/>
    </location>
</feature>
<dbReference type="InterPro" id="IPR037238">
    <property type="entry name" value="YbiA-like_sf"/>
</dbReference>
<protein>
    <recommendedName>
        <fullName evidence="1">NADAR domain-containing protein</fullName>
    </recommendedName>
</protein>
<dbReference type="Gene3D" id="1.10.357.40">
    <property type="entry name" value="YbiA-like"/>
    <property type="match status" value="1"/>
</dbReference>